<organism evidence="1 2">
    <name type="scientific">Dryococelus australis</name>
    <dbReference type="NCBI Taxonomy" id="614101"/>
    <lineage>
        <taxon>Eukaryota</taxon>
        <taxon>Metazoa</taxon>
        <taxon>Ecdysozoa</taxon>
        <taxon>Arthropoda</taxon>
        <taxon>Hexapoda</taxon>
        <taxon>Insecta</taxon>
        <taxon>Pterygota</taxon>
        <taxon>Neoptera</taxon>
        <taxon>Polyneoptera</taxon>
        <taxon>Phasmatodea</taxon>
        <taxon>Verophasmatodea</taxon>
        <taxon>Anareolatae</taxon>
        <taxon>Phasmatidae</taxon>
        <taxon>Eurycanthinae</taxon>
        <taxon>Dryococelus</taxon>
    </lineage>
</organism>
<keyword evidence="2" id="KW-1185">Reference proteome</keyword>
<accession>A0ABQ9I3I2</accession>
<dbReference type="Proteomes" id="UP001159363">
    <property type="component" value="Chromosome 3"/>
</dbReference>
<dbReference type="EMBL" id="JARBHB010000003">
    <property type="protein sequence ID" value="KAJ8891208.1"/>
    <property type="molecule type" value="Genomic_DNA"/>
</dbReference>
<name>A0ABQ9I3I2_9NEOP</name>
<reference evidence="1 2" key="1">
    <citation type="submission" date="2023-02" db="EMBL/GenBank/DDBJ databases">
        <title>LHISI_Scaffold_Assembly.</title>
        <authorList>
            <person name="Stuart O.P."/>
            <person name="Cleave R."/>
            <person name="Magrath M.J.L."/>
            <person name="Mikheyev A.S."/>
        </authorList>
    </citation>
    <scope>NUCLEOTIDE SEQUENCE [LARGE SCALE GENOMIC DNA]</scope>
    <source>
        <strain evidence="1">Daus_M_001</strain>
        <tissue evidence="1">Leg muscle</tissue>
    </source>
</reference>
<proteinExistence type="predicted"/>
<gene>
    <name evidence="1" type="ORF">PR048_010723</name>
</gene>
<protein>
    <submittedName>
        <fullName evidence="1">Uncharacterized protein</fullName>
    </submittedName>
</protein>
<evidence type="ECO:0000313" key="2">
    <source>
        <dbReference type="Proteomes" id="UP001159363"/>
    </source>
</evidence>
<evidence type="ECO:0000313" key="1">
    <source>
        <dbReference type="EMBL" id="KAJ8891208.1"/>
    </source>
</evidence>
<sequence length="70" mass="8259">MPNVRMYWNDSVDPQANGFDKLHKLPPVLDKLGERFLSVLMEEYPFVDEQICTSRAQHHLKQYMALKPLK</sequence>
<comment type="caution">
    <text evidence="1">The sequence shown here is derived from an EMBL/GenBank/DDBJ whole genome shotgun (WGS) entry which is preliminary data.</text>
</comment>